<evidence type="ECO:0000313" key="3">
    <source>
        <dbReference type="Proteomes" id="UP000740926"/>
    </source>
</evidence>
<evidence type="ECO:0000313" key="2">
    <source>
        <dbReference type="EMBL" id="KAG1536771.1"/>
    </source>
</evidence>
<name>A0A9P6Y1B9_9FUNG</name>
<evidence type="ECO:0000256" key="1">
    <source>
        <dbReference type="SAM" id="MobiDB-lite"/>
    </source>
</evidence>
<dbReference type="AlphaFoldDB" id="A0A9P6Y1B9"/>
<feature type="compositionally biased region" description="Basic and acidic residues" evidence="1">
    <location>
        <begin position="71"/>
        <end position="85"/>
    </location>
</feature>
<accession>A0A9P6Y1B9</accession>
<protein>
    <submittedName>
        <fullName evidence="2">Uncharacterized protein</fullName>
    </submittedName>
</protein>
<organism evidence="2 3">
    <name type="scientific">Rhizopus delemar</name>
    <dbReference type="NCBI Taxonomy" id="936053"/>
    <lineage>
        <taxon>Eukaryota</taxon>
        <taxon>Fungi</taxon>
        <taxon>Fungi incertae sedis</taxon>
        <taxon>Mucoromycota</taxon>
        <taxon>Mucoromycotina</taxon>
        <taxon>Mucoromycetes</taxon>
        <taxon>Mucorales</taxon>
        <taxon>Mucorineae</taxon>
        <taxon>Rhizopodaceae</taxon>
        <taxon>Rhizopus</taxon>
    </lineage>
</organism>
<sequence length="132" mass="13635">MPPSTCGPAASQAGRSGPAHCHRTHHQRVLQDQAPAHHPGEHLAQRTVAVGVGAAGGRHHRRQLGVGQRRAGADRASDGEGDQHGRAGQVGADADQRVDAGTDDGADAQRDQVWPAERGDQTPAGFVDGDGI</sequence>
<dbReference type="EMBL" id="JAANIU010007761">
    <property type="protein sequence ID" value="KAG1536771.1"/>
    <property type="molecule type" value="Genomic_DNA"/>
</dbReference>
<keyword evidence="3" id="KW-1185">Reference proteome</keyword>
<reference evidence="2 3" key="1">
    <citation type="journal article" date="2020" name="Microb. Genom.">
        <title>Genetic diversity of clinical and environmental Mucorales isolates obtained from an investigation of mucormycosis cases among solid organ transplant recipients.</title>
        <authorList>
            <person name="Nguyen M.H."/>
            <person name="Kaul D."/>
            <person name="Muto C."/>
            <person name="Cheng S.J."/>
            <person name="Richter R.A."/>
            <person name="Bruno V.M."/>
            <person name="Liu G."/>
            <person name="Beyhan S."/>
            <person name="Sundermann A.J."/>
            <person name="Mounaud S."/>
            <person name="Pasculle A.W."/>
            <person name="Nierman W.C."/>
            <person name="Driscoll E."/>
            <person name="Cumbie R."/>
            <person name="Clancy C.J."/>
            <person name="Dupont C.L."/>
        </authorList>
    </citation>
    <scope>NUCLEOTIDE SEQUENCE [LARGE SCALE GENOMIC DNA]</scope>
    <source>
        <strain evidence="2 3">GL24</strain>
    </source>
</reference>
<feature type="region of interest" description="Disordered" evidence="1">
    <location>
        <begin position="1"/>
        <end position="132"/>
    </location>
</feature>
<proteinExistence type="predicted"/>
<comment type="caution">
    <text evidence="2">The sequence shown here is derived from an EMBL/GenBank/DDBJ whole genome shotgun (WGS) entry which is preliminary data.</text>
</comment>
<gene>
    <name evidence="2" type="ORF">G6F50_014992</name>
</gene>
<dbReference type="Proteomes" id="UP000740926">
    <property type="component" value="Unassembled WGS sequence"/>
</dbReference>